<feature type="compositionally biased region" description="Low complexity" evidence="2">
    <location>
        <begin position="683"/>
        <end position="693"/>
    </location>
</feature>
<feature type="compositionally biased region" description="Basic residues" evidence="2">
    <location>
        <begin position="870"/>
        <end position="879"/>
    </location>
</feature>
<organism evidence="3 4">
    <name type="scientific">Bugula neritina</name>
    <name type="common">Brown bryozoan</name>
    <name type="synonym">Sertularia neritina</name>
    <dbReference type="NCBI Taxonomy" id="10212"/>
    <lineage>
        <taxon>Eukaryota</taxon>
        <taxon>Metazoa</taxon>
        <taxon>Spiralia</taxon>
        <taxon>Lophotrochozoa</taxon>
        <taxon>Bryozoa</taxon>
        <taxon>Gymnolaemata</taxon>
        <taxon>Cheilostomatida</taxon>
        <taxon>Flustrina</taxon>
        <taxon>Buguloidea</taxon>
        <taxon>Bugulidae</taxon>
        <taxon>Bugula</taxon>
    </lineage>
</organism>
<gene>
    <name evidence="3" type="ORF">EB796_018735</name>
</gene>
<protein>
    <submittedName>
        <fullName evidence="3">Uncharacterized protein</fullName>
    </submittedName>
</protein>
<name>A0A7J7JBB8_BUGNE</name>
<evidence type="ECO:0000313" key="3">
    <source>
        <dbReference type="EMBL" id="KAF6022954.1"/>
    </source>
</evidence>
<dbReference type="PANTHER" id="PTHR47456:SF1">
    <property type="entry name" value="PHD-TYPE DOMAIN-CONTAINING PROTEIN"/>
    <property type="match status" value="1"/>
</dbReference>
<dbReference type="GO" id="GO:0003700">
    <property type="term" value="F:DNA-binding transcription factor activity"/>
    <property type="evidence" value="ECO:0007669"/>
    <property type="project" value="InterPro"/>
</dbReference>
<accession>A0A7J7JBB8</accession>
<dbReference type="PANTHER" id="PTHR47456">
    <property type="entry name" value="PHD-TYPE DOMAIN-CONTAINING PROTEIN"/>
    <property type="match status" value="1"/>
</dbReference>
<feature type="region of interest" description="Disordered" evidence="2">
    <location>
        <begin position="649"/>
        <end position="693"/>
    </location>
</feature>
<dbReference type="AlphaFoldDB" id="A0A7J7JBB8"/>
<dbReference type="Pfam" id="PF15299">
    <property type="entry name" value="ALS2CR8"/>
    <property type="match status" value="1"/>
</dbReference>
<feature type="region of interest" description="Disordered" evidence="2">
    <location>
        <begin position="1"/>
        <end position="21"/>
    </location>
</feature>
<dbReference type="OrthoDB" id="5984937at2759"/>
<feature type="compositionally biased region" description="Basic and acidic residues" evidence="2">
    <location>
        <begin position="898"/>
        <end position="907"/>
    </location>
</feature>
<reference evidence="3" key="1">
    <citation type="submission" date="2020-06" db="EMBL/GenBank/DDBJ databases">
        <title>Draft genome of Bugula neritina, a colonial animal packing powerful symbionts and potential medicines.</title>
        <authorList>
            <person name="Rayko M."/>
        </authorList>
    </citation>
    <scope>NUCLEOTIDE SEQUENCE [LARGE SCALE GENOMIC DNA]</scope>
    <source>
        <strain evidence="3">Kwan_BN1</strain>
    </source>
</reference>
<keyword evidence="1" id="KW-0175">Coiled coil</keyword>
<evidence type="ECO:0000313" key="4">
    <source>
        <dbReference type="Proteomes" id="UP000593567"/>
    </source>
</evidence>
<dbReference type="Proteomes" id="UP000593567">
    <property type="component" value="Unassembled WGS sequence"/>
</dbReference>
<keyword evidence="4" id="KW-1185">Reference proteome</keyword>
<comment type="caution">
    <text evidence="3">The sequence shown here is derived from an EMBL/GenBank/DDBJ whole genome shotgun (WGS) entry which is preliminary data.</text>
</comment>
<sequence length="907" mass="100817">MAEENATQAVNNHEEDSSKQPFAMSSDNYAVIAKAIREYEIEHTVHFTGHRKYRNFNCNFEPWKNLKEDMPAPRLMWMSDVIPFEGRPYLAVARKALECQYGRQHHVGVRVNPSKRKTSYKIDCPCTLEVIEIARMVSPMIQVKNKADISKQHQTMLGQVYKQLVKSLNSGEPANDLKFTREFHLRISPLSSHNHAIGEAAAEHQRIDPVMVEKLHELNSAGITNTDILIDLLKNYVEDTLFKGKTPPILTNRRFYPKKQDIKNHSYLTKSQLLKKFKSVAAESVRCEEFSVADLPIISAAIMCENSSGLTSQQQNTGSDQLIEEVLQSSFQQGYPQNSQYEYSQEEECSDIYPSTLQDQQPYHHVSSYCSVNSEKPKKKKVTIPFTKQDHSFTTRTHGNLKKRTPKEKFMFLVKKLSKVCSVISDGDYFKKLSSLVAEVLVEAKSLVPLEHIPILFHEDPRPLAAPRRIRKPKIKPKLPAKIRYPEFVPDAFKLPDKKAMRIEAKEKLLAARQLRKAEREAAEKRSKAAMSTEQLEELKKQLHVKPIYGTAKDVLEESRKELKKTAADKIELSSQKPKPVAKSVLLISNNSQGVQLSPGQKLRLSPCQQVTLPSGHTLQLPAANRESSNVTKSHNLILLQKTPMASLSTPRHVKICPKPPTSAVDSLDPRSASPQHNVPAKSSTSSGEPSSSTIVVTMKTADGVSTSTDSNSLTTTIKTESHTIDTNSSCNSLPSTTVVTSTAKLNTNISPTNTITTGNVDTPAPSTSVPLISDSLSSSTLPCATPVTSTMVAALSTQVVEVPSTSPTCTEKTSTSYTALEVGSSKEGAVFTAETHVASTNTNIMNTCENTEKRNSPKLLIMATVPQNKRPRITRSQKRPADNTLLEEGVPTKHAMRLREIRPKKT</sequence>
<evidence type="ECO:0000256" key="2">
    <source>
        <dbReference type="SAM" id="MobiDB-lite"/>
    </source>
</evidence>
<feature type="compositionally biased region" description="Polar residues" evidence="2">
    <location>
        <begin position="1"/>
        <end position="11"/>
    </location>
</feature>
<evidence type="ECO:0000256" key="1">
    <source>
        <dbReference type="SAM" id="Coils"/>
    </source>
</evidence>
<dbReference type="InterPro" id="IPR029309">
    <property type="entry name" value="CaRF"/>
</dbReference>
<feature type="region of interest" description="Disordered" evidence="2">
    <location>
        <begin position="870"/>
        <end position="907"/>
    </location>
</feature>
<dbReference type="EMBL" id="VXIV02002780">
    <property type="protein sequence ID" value="KAF6022954.1"/>
    <property type="molecule type" value="Genomic_DNA"/>
</dbReference>
<feature type="coiled-coil region" evidence="1">
    <location>
        <begin position="508"/>
        <end position="576"/>
    </location>
</feature>
<proteinExistence type="predicted"/>